<dbReference type="InterPro" id="IPR016181">
    <property type="entry name" value="Acyl_CoA_acyltransferase"/>
</dbReference>
<dbReference type="Pfam" id="PF00583">
    <property type="entry name" value="Acetyltransf_1"/>
    <property type="match status" value="1"/>
</dbReference>
<keyword evidence="12" id="KW-1185">Reference proteome</keyword>
<comment type="caution">
    <text evidence="10">The sequence shown here is derived from an EMBL/GenBank/DDBJ whole genome shotgun (WGS) entry which is preliminary data.</text>
</comment>
<dbReference type="AlphaFoldDB" id="A0A4Q0YH72"/>
<keyword evidence="6 8" id="KW-0012">Acyltransferase</keyword>
<evidence type="ECO:0000256" key="2">
    <source>
        <dbReference type="ARBA" id="ARBA00010712"/>
    </source>
</evidence>
<dbReference type="Gene3D" id="3.40.630.30">
    <property type="match status" value="1"/>
</dbReference>
<dbReference type="InterPro" id="IPR012772">
    <property type="entry name" value="Ectoine_EctA"/>
</dbReference>
<dbReference type="UniPathway" id="UPA00067">
    <property type="reaction ID" value="UER00122"/>
</dbReference>
<evidence type="ECO:0000313" key="13">
    <source>
        <dbReference type="Proteomes" id="UP000290172"/>
    </source>
</evidence>
<evidence type="ECO:0000259" key="9">
    <source>
        <dbReference type="PROSITE" id="PS51186"/>
    </source>
</evidence>
<dbReference type="EC" id="2.3.1.178" evidence="3 8"/>
<evidence type="ECO:0000256" key="5">
    <source>
        <dbReference type="ARBA" id="ARBA00022679"/>
    </source>
</evidence>
<evidence type="ECO:0000313" key="10">
    <source>
        <dbReference type="EMBL" id="RXJ69986.1"/>
    </source>
</evidence>
<dbReference type="Proteomes" id="UP000289758">
    <property type="component" value="Unassembled WGS sequence"/>
</dbReference>
<feature type="domain" description="N-acetyltransferase" evidence="9">
    <location>
        <begin position="12"/>
        <end position="168"/>
    </location>
</feature>
<dbReference type="InterPro" id="IPR000182">
    <property type="entry name" value="GNAT_dom"/>
</dbReference>
<dbReference type="GO" id="GO:0019491">
    <property type="term" value="P:ectoine biosynthetic process"/>
    <property type="evidence" value="ECO:0007669"/>
    <property type="project" value="UniProtKB-UniPathway"/>
</dbReference>
<evidence type="ECO:0000256" key="7">
    <source>
        <dbReference type="ARBA" id="ARBA00048924"/>
    </source>
</evidence>
<dbReference type="CDD" id="cd04301">
    <property type="entry name" value="NAT_SF"/>
    <property type="match status" value="1"/>
</dbReference>
<protein>
    <recommendedName>
        <fullName evidence="4 8">L-2,4-diaminobutyric acid acetyltransferase</fullName>
        <shortName evidence="8">DABA acetyltransferase</shortName>
        <ecNumber evidence="3 8">2.3.1.178</ecNumber>
    </recommendedName>
</protein>
<keyword evidence="5 8" id="KW-0808">Transferase</keyword>
<accession>A0A4Q0YH72</accession>
<dbReference type="Proteomes" id="UP000290172">
    <property type="component" value="Unassembled WGS sequence"/>
</dbReference>
<comment type="similarity">
    <text evidence="2 8">Belongs to the acetyltransferase family. EctA subfamily.</text>
</comment>
<dbReference type="OrthoDB" id="2436196at2"/>
<evidence type="ECO:0000256" key="4">
    <source>
        <dbReference type="ARBA" id="ARBA00017935"/>
    </source>
</evidence>
<reference evidence="12 13" key="1">
    <citation type="submission" date="2017-10" db="EMBL/GenBank/DDBJ databases">
        <title>Genomics of the genus Arcobacter.</title>
        <authorList>
            <person name="Perez-Cataluna A."/>
            <person name="Figueras M.J."/>
        </authorList>
    </citation>
    <scope>NUCLEOTIDE SEQUENCE [LARGE SCALE GENOMIC DNA]</scope>
    <source>
        <strain evidence="11 12">CECT 8441</strain>
        <strain evidence="10 13">CECT 8993</strain>
    </source>
</reference>
<dbReference type="SUPFAM" id="SSF55729">
    <property type="entry name" value="Acyl-CoA N-acyltransferases (Nat)"/>
    <property type="match status" value="1"/>
</dbReference>
<organism evidence="10 13">
    <name type="scientific">Halarcobacter ebronensis</name>
    <dbReference type="NCBI Taxonomy" id="1462615"/>
    <lineage>
        <taxon>Bacteria</taxon>
        <taxon>Pseudomonadati</taxon>
        <taxon>Campylobacterota</taxon>
        <taxon>Epsilonproteobacteria</taxon>
        <taxon>Campylobacterales</taxon>
        <taxon>Arcobacteraceae</taxon>
        <taxon>Halarcobacter</taxon>
    </lineage>
</organism>
<evidence type="ECO:0000313" key="12">
    <source>
        <dbReference type="Proteomes" id="UP000289758"/>
    </source>
</evidence>
<evidence type="ECO:0000313" key="11">
    <source>
        <dbReference type="EMBL" id="RXK07663.1"/>
    </source>
</evidence>
<evidence type="ECO:0000256" key="1">
    <source>
        <dbReference type="ARBA" id="ARBA00004978"/>
    </source>
</evidence>
<evidence type="ECO:0000256" key="8">
    <source>
        <dbReference type="RuleBase" id="RU365045"/>
    </source>
</evidence>
<comment type="catalytic activity">
    <reaction evidence="7 8">
        <text>L-2,4-diaminobutanoate + acetyl-CoA = (2S)-4-acetamido-2-aminobutanoate + CoA + H(+)</text>
        <dbReference type="Rhea" id="RHEA:16901"/>
        <dbReference type="ChEBI" id="CHEBI:15378"/>
        <dbReference type="ChEBI" id="CHEBI:57287"/>
        <dbReference type="ChEBI" id="CHEBI:57288"/>
        <dbReference type="ChEBI" id="CHEBI:58761"/>
        <dbReference type="ChEBI" id="CHEBI:58929"/>
        <dbReference type="EC" id="2.3.1.178"/>
    </reaction>
</comment>
<name>A0A4Q0YH72_9BACT</name>
<sequence length="173" mass="20182">MTKGDILYEKKIYIRKPTKEYSKQVFRLIKECENLDLNSEYLYLLQNTHFKESCSIAVCENRVVGFVSGYKLPNEPEILFIWQVAINEEFRGIGLANKLISNTLKRKLNSGITRIHTTVSPDNKSSIKMFTKLAKNLDTKIIAKKFFKKEDFINSHEEEVLYEIGPIKQKELK</sequence>
<comment type="pathway">
    <text evidence="1 8">Amine and polyamine biosynthesis; ectoine biosynthesis; L-ectoine from L-aspartate 4-semialdehyde: step 2/3.</text>
</comment>
<dbReference type="PROSITE" id="PS51186">
    <property type="entry name" value="GNAT"/>
    <property type="match status" value="1"/>
</dbReference>
<dbReference type="GO" id="GO:0033816">
    <property type="term" value="F:diaminobutyrate acetyltransferase activity"/>
    <property type="evidence" value="ECO:0007669"/>
    <property type="project" value="UniProtKB-EC"/>
</dbReference>
<dbReference type="NCBIfam" id="TIGR02406">
    <property type="entry name" value="ectoine_EctA"/>
    <property type="match status" value="1"/>
</dbReference>
<gene>
    <name evidence="8 10" type="primary">ectA</name>
    <name evidence="11" type="ORF">CRV07_04160</name>
    <name evidence="10" type="ORF">CRV08_00025</name>
</gene>
<comment type="function">
    <text evidence="8">Catalyzes the acetylation of L-2,4-diaminobutyrate (DABA) to gamma-N-acetyl-alpha,gamma-diaminobutyric acid (ADABA) with acetyl coenzyme A.</text>
</comment>
<dbReference type="EMBL" id="PDKK01000002">
    <property type="protein sequence ID" value="RXK07663.1"/>
    <property type="molecule type" value="Genomic_DNA"/>
</dbReference>
<dbReference type="EMBL" id="PDKJ01000001">
    <property type="protein sequence ID" value="RXJ69986.1"/>
    <property type="molecule type" value="Genomic_DNA"/>
</dbReference>
<proteinExistence type="inferred from homology"/>
<dbReference type="RefSeq" id="WP_128977787.1">
    <property type="nucleotide sequence ID" value="NZ_PDKJ01000001.1"/>
</dbReference>
<evidence type="ECO:0000256" key="3">
    <source>
        <dbReference type="ARBA" id="ARBA00012355"/>
    </source>
</evidence>
<evidence type="ECO:0000256" key="6">
    <source>
        <dbReference type="ARBA" id="ARBA00023315"/>
    </source>
</evidence>